<dbReference type="NCBIfam" id="TIGR00044">
    <property type="entry name" value="YggS family pyridoxal phosphate-dependent enzyme"/>
    <property type="match status" value="1"/>
</dbReference>
<feature type="domain" description="Alanine racemase N-terminal" evidence="5">
    <location>
        <begin position="16"/>
        <end position="229"/>
    </location>
</feature>
<comment type="function">
    <text evidence="2">Pyridoxal 5'-phosphate (PLP)-binding protein, which is involved in PLP homeostasis.</text>
</comment>
<dbReference type="SUPFAM" id="SSF51419">
    <property type="entry name" value="PLP-binding barrel"/>
    <property type="match status" value="1"/>
</dbReference>
<evidence type="ECO:0000313" key="7">
    <source>
        <dbReference type="Proteomes" id="UP000241848"/>
    </source>
</evidence>
<dbReference type="EMBL" id="PXYV01000045">
    <property type="protein sequence ID" value="PSR20998.1"/>
    <property type="molecule type" value="Genomic_DNA"/>
</dbReference>
<dbReference type="InterPro" id="IPR011078">
    <property type="entry name" value="PyrdxlP_homeostasis"/>
</dbReference>
<dbReference type="GO" id="GO:0030170">
    <property type="term" value="F:pyridoxal phosphate binding"/>
    <property type="evidence" value="ECO:0007669"/>
    <property type="project" value="UniProtKB-UniRule"/>
</dbReference>
<evidence type="ECO:0000256" key="1">
    <source>
        <dbReference type="ARBA" id="ARBA00022898"/>
    </source>
</evidence>
<dbReference type="Pfam" id="PF01168">
    <property type="entry name" value="Ala_racemase_N"/>
    <property type="match status" value="1"/>
</dbReference>
<dbReference type="AlphaFoldDB" id="A0A2T2WFK7"/>
<dbReference type="HAMAP" id="MF_02087">
    <property type="entry name" value="PLP_homeostasis"/>
    <property type="match status" value="1"/>
</dbReference>
<proteinExistence type="inferred from homology"/>
<reference evidence="6 7" key="1">
    <citation type="journal article" date="2014" name="BMC Genomics">
        <title>Comparison of environmental and isolate Sulfobacillus genomes reveals diverse carbon, sulfur, nitrogen, and hydrogen metabolisms.</title>
        <authorList>
            <person name="Justice N.B."/>
            <person name="Norman A."/>
            <person name="Brown C.T."/>
            <person name="Singh A."/>
            <person name="Thomas B.C."/>
            <person name="Banfield J.F."/>
        </authorList>
    </citation>
    <scope>NUCLEOTIDE SEQUENCE [LARGE SCALE GENOMIC DNA]</scope>
    <source>
        <strain evidence="6">AMDSBA3</strain>
    </source>
</reference>
<comment type="cofactor">
    <cofactor evidence="3">
        <name>pyridoxal 5'-phosphate</name>
        <dbReference type="ChEBI" id="CHEBI:597326"/>
    </cofactor>
</comment>
<organism evidence="6 7">
    <name type="scientific">Sulfobacillus acidophilus</name>
    <dbReference type="NCBI Taxonomy" id="53633"/>
    <lineage>
        <taxon>Bacteria</taxon>
        <taxon>Bacillati</taxon>
        <taxon>Bacillota</taxon>
        <taxon>Clostridia</taxon>
        <taxon>Eubacteriales</taxon>
        <taxon>Clostridiales Family XVII. Incertae Sedis</taxon>
        <taxon>Sulfobacillus</taxon>
    </lineage>
</organism>
<evidence type="ECO:0000256" key="3">
    <source>
        <dbReference type="PIRSR" id="PIRSR004848-1"/>
    </source>
</evidence>
<dbReference type="InterPro" id="IPR029066">
    <property type="entry name" value="PLP-binding_barrel"/>
</dbReference>
<feature type="modified residue" description="N6-(pyridoxal phosphate)lysine" evidence="2 3">
    <location>
        <position position="34"/>
    </location>
</feature>
<protein>
    <recommendedName>
        <fullName evidence="2">Pyridoxal phosphate homeostasis protein</fullName>
        <shortName evidence="2">PLP homeostasis protein</shortName>
    </recommendedName>
</protein>
<evidence type="ECO:0000256" key="4">
    <source>
        <dbReference type="RuleBase" id="RU004514"/>
    </source>
</evidence>
<evidence type="ECO:0000259" key="5">
    <source>
        <dbReference type="Pfam" id="PF01168"/>
    </source>
</evidence>
<dbReference type="Proteomes" id="UP000241848">
    <property type="component" value="Unassembled WGS sequence"/>
</dbReference>
<comment type="caution">
    <text evidence="6">The sequence shown here is derived from an EMBL/GenBank/DDBJ whole genome shotgun (WGS) entry which is preliminary data.</text>
</comment>
<evidence type="ECO:0000256" key="2">
    <source>
        <dbReference type="HAMAP-Rule" id="MF_02087"/>
    </source>
</evidence>
<sequence length="232" mass="26034">MSQRELIGERVGEILENLNKITPGGGVKLMAVTKYRTRQEALWAVEAGVHLIGENRIQEARQKWGHEAAPVPLHYIGHVQTNKVKYAIKLFDSVDSVDSERVAESLERGLAKVLPVMLEVNIGGEASKFGLEPQAVRPFLASVGQWPHLQVTGLMTVLPARRDNSFAEIRRIRQEMQEMADLWRMCRNDGWPWAPLKELSMGMSGDWEWAVEAGSTMIRLGTQIFGPRPVIA</sequence>
<dbReference type="PIRSF" id="PIRSF004848">
    <property type="entry name" value="YBL036c_PLPDEIII"/>
    <property type="match status" value="1"/>
</dbReference>
<gene>
    <name evidence="6" type="ORF">C7B45_12625</name>
</gene>
<keyword evidence="1 2" id="KW-0663">Pyridoxal phosphate</keyword>
<dbReference type="Gene3D" id="3.20.20.10">
    <property type="entry name" value="Alanine racemase"/>
    <property type="match status" value="1"/>
</dbReference>
<comment type="similarity">
    <text evidence="2 4">Belongs to the pyridoxal phosphate-binding protein YggS/PROSC family.</text>
</comment>
<dbReference type="CDD" id="cd00635">
    <property type="entry name" value="PLPDE_III_YBL036c_like"/>
    <property type="match status" value="1"/>
</dbReference>
<evidence type="ECO:0000313" key="6">
    <source>
        <dbReference type="EMBL" id="PSR20998.1"/>
    </source>
</evidence>
<dbReference type="PANTHER" id="PTHR10146">
    <property type="entry name" value="PROLINE SYNTHETASE CO-TRANSCRIBED BACTERIAL HOMOLOG PROTEIN"/>
    <property type="match status" value="1"/>
</dbReference>
<dbReference type="PANTHER" id="PTHR10146:SF14">
    <property type="entry name" value="PYRIDOXAL PHOSPHATE HOMEOSTASIS PROTEIN"/>
    <property type="match status" value="1"/>
</dbReference>
<accession>A0A2T2WFK7</accession>
<name>A0A2T2WFK7_9FIRM</name>
<dbReference type="InterPro" id="IPR001608">
    <property type="entry name" value="Ala_racemase_N"/>
</dbReference>